<keyword evidence="5" id="KW-0732">Signal</keyword>
<organism evidence="10 11">
    <name type="scientific">Rhodopseudomonas julia</name>
    <dbReference type="NCBI Taxonomy" id="200617"/>
    <lineage>
        <taxon>Bacteria</taxon>
        <taxon>Pseudomonadati</taxon>
        <taxon>Pseudomonadota</taxon>
        <taxon>Alphaproteobacteria</taxon>
        <taxon>Hyphomicrobiales</taxon>
        <taxon>Nitrobacteraceae</taxon>
        <taxon>Rhodopseudomonas</taxon>
    </lineage>
</organism>
<evidence type="ECO:0000256" key="2">
    <source>
        <dbReference type="ARBA" id="ARBA00009477"/>
    </source>
</evidence>
<dbReference type="PANTHER" id="PTHR30158:SF3">
    <property type="entry name" value="MULTIDRUG EFFLUX PUMP SUBUNIT ACRA-RELATED"/>
    <property type="match status" value="1"/>
</dbReference>
<proteinExistence type="inferred from homology"/>
<dbReference type="Pfam" id="PF25967">
    <property type="entry name" value="RND-MFP_C"/>
    <property type="match status" value="1"/>
</dbReference>
<dbReference type="Pfam" id="PF25917">
    <property type="entry name" value="BSH_RND"/>
    <property type="match status" value="1"/>
</dbReference>
<accession>A0ABU0C995</accession>
<evidence type="ECO:0000259" key="8">
    <source>
        <dbReference type="Pfam" id="PF25944"/>
    </source>
</evidence>
<dbReference type="Pfam" id="PF25944">
    <property type="entry name" value="Beta-barrel_RND"/>
    <property type="match status" value="1"/>
</dbReference>
<dbReference type="InterPro" id="IPR058625">
    <property type="entry name" value="MdtA-like_BSH"/>
</dbReference>
<dbReference type="PANTHER" id="PTHR30158">
    <property type="entry name" value="ACRA/E-RELATED COMPONENT OF DRUG EFFLUX TRANSPORTER"/>
    <property type="match status" value="1"/>
</dbReference>
<feature type="domain" description="Multidrug resistance protein MdtA-like beta-barrel" evidence="8">
    <location>
        <begin position="217"/>
        <end position="297"/>
    </location>
</feature>
<evidence type="ECO:0000256" key="5">
    <source>
        <dbReference type="SAM" id="SignalP"/>
    </source>
</evidence>
<feature type="coiled-coil region" evidence="3">
    <location>
        <begin position="105"/>
        <end position="177"/>
    </location>
</feature>
<evidence type="ECO:0000313" key="10">
    <source>
        <dbReference type="EMBL" id="MDQ0327102.1"/>
    </source>
</evidence>
<comment type="caution">
    <text evidence="10">The sequence shown here is derived from an EMBL/GenBank/DDBJ whole genome shotgun (WGS) entry which is preliminary data.</text>
</comment>
<name>A0ABU0C995_9BRAD</name>
<feature type="domain" description="Multidrug resistance protein MdtA-like C-terminal permuted SH3" evidence="9">
    <location>
        <begin position="306"/>
        <end position="365"/>
    </location>
</feature>
<evidence type="ECO:0000259" key="9">
    <source>
        <dbReference type="Pfam" id="PF25967"/>
    </source>
</evidence>
<protein>
    <submittedName>
        <fullName evidence="10">Membrane fusion protein (Multidrug efflux system)</fullName>
    </submittedName>
</protein>
<comment type="subcellular location">
    <subcellularLocation>
        <location evidence="1">Cell envelope</location>
    </subcellularLocation>
</comment>
<sequence>MIDLRLPSPATGRRTFPMRAALALALVLSPAPLLAQGAPGAGAPPAVNVEQVKLGDVTEQQVFTGRIEAAESVEIRARVQGYLGPRQFEEGAEVEKGQVLFTIGAASYEAAVSQAEAAVQNARAALELANLSYERQQTLRERNTGSQASLDEARANRDQAEATLRQNEASLKLAQLDLGYTKITAPISGRIGVAAFSEGAFIGPDSGALARIVQQDPMRVAFPVPQRRLINIGQTEKQRNDVVIKLRLADGSIYDQQGEILFTNIEANEGTDSVMVRAGVANPDRVLYDKQLVDVIVAARKPEEKLLMPQSAMLIDQQGTYTLIVNDENKVEQRRIETGEQRGPAIVVTEGLEAGDRVIVAGQQKAQPGMQVAPQDVTPDEQASTAAPSTNK</sequence>
<reference evidence="10 11" key="1">
    <citation type="submission" date="2023-07" db="EMBL/GenBank/DDBJ databases">
        <title>Genomic Encyclopedia of Type Strains, Phase IV (KMG-IV): sequencing the most valuable type-strain genomes for metagenomic binning, comparative biology and taxonomic classification.</title>
        <authorList>
            <person name="Goeker M."/>
        </authorList>
    </citation>
    <scope>NUCLEOTIDE SEQUENCE [LARGE SCALE GENOMIC DNA]</scope>
    <source>
        <strain evidence="10 11">DSM 11549</strain>
    </source>
</reference>
<feature type="domain" description="Multidrug resistance protein MdtA-like alpha-helical hairpin" evidence="6">
    <location>
        <begin position="113"/>
        <end position="181"/>
    </location>
</feature>
<feature type="region of interest" description="Disordered" evidence="4">
    <location>
        <begin position="365"/>
        <end position="392"/>
    </location>
</feature>
<feature type="signal peptide" evidence="5">
    <location>
        <begin position="1"/>
        <end position="35"/>
    </location>
</feature>
<dbReference type="Gene3D" id="2.40.30.170">
    <property type="match status" value="1"/>
</dbReference>
<evidence type="ECO:0000259" key="6">
    <source>
        <dbReference type="Pfam" id="PF25876"/>
    </source>
</evidence>
<feature type="compositionally biased region" description="Polar residues" evidence="4">
    <location>
        <begin position="381"/>
        <end position="392"/>
    </location>
</feature>
<dbReference type="InterPro" id="IPR006143">
    <property type="entry name" value="RND_pump_MFP"/>
</dbReference>
<dbReference type="InterPro" id="IPR058624">
    <property type="entry name" value="MdtA-like_HH"/>
</dbReference>
<evidence type="ECO:0000256" key="4">
    <source>
        <dbReference type="SAM" id="MobiDB-lite"/>
    </source>
</evidence>
<dbReference type="Pfam" id="PF25876">
    <property type="entry name" value="HH_MFP_RND"/>
    <property type="match status" value="1"/>
</dbReference>
<dbReference type="NCBIfam" id="TIGR01730">
    <property type="entry name" value="RND_mfp"/>
    <property type="match status" value="1"/>
</dbReference>
<gene>
    <name evidence="10" type="ORF">J2R99_002971</name>
</gene>
<feature type="chain" id="PRO_5047532600" evidence="5">
    <location>
        <begin position="36"/>
        <end position="392"/>
    </location>
</feature>
<evidence type="ECO:0000259" key="7">
    <source>
        <dbReference type="Pfam" id="PF25917"/>
    </source>
</evidence>
<dbReference type="Proteomes" id="UP001230253">
    <property type="component" value="Unassembled WGS sequence"/>
</dbReference>
<dbReference type="Gene3D" id="1.10.287.470">
    <property type="entry name" value="Helix hairpin bin"/>
    <property type="match status" value="1"/>
</dbReference>
<dbReference type="EMBL" id="JAUSUK010000002">
    <property type="protein sequence ID" value="MDQ0327102.1"/>
    <property type="molecule type" value="Genomic_DNA"/>
</dbReference>
<keyword evidence="3" id="KW-0175">Coiled coil</keyword>
<dbReference type="Gene3D" id="2.40.420.20">
    <property type="match status" value="1"/>
</dbReference>
<feature type="domain" description="Multidrug resistance protein MdtA-like barrel-sandwich hybrid" evidence="7">
    <location>
        <begin position="72"/>
        <end position="202"/>
    </location>
</feature>
<comment type="similarity">
    <text evidence="2">Belongs to the membrane fusion protein (MFP) (TC 8.A.1) family.</text>
</comment>
<dbReference type="SUPFAM" id="SSF111369">
    <property type="entry name" value="HlyD-like secretion proteins"/>
    <property type="match status" value="1"/>
</dbReference>
<dbReference type="InterPro" id="IPR058626">
    <property type="entry name" value="MdtA-like_b-barrel"/>
</dbReference>
<evidence type="ECO:0000256" key="3">
    <source>
        <dbReference type="SAM" id="Coils"/>
    </source>
</evidence>
<keyword evidence="11" id="KW-1185">Reference proteome</keyword>
<dbReference type="InterPro" id="IPR058627">
    <property type="entry name" value="MdtA-like_C"/>
</dbReference>
<evidence type="ECO:0000313" key="11">
    <source>
        <dbReference type="Proteomes" id="UP001230253"/>
    </source>
</evidence>
<dbReference type="RefSeq" id="WP_307155178.1">
    <property type="nucleotide sequence ID" value="NZ_JAUSUK010000002.1"/>
</dbReference>
<dbReference type="Gene3D" id="2.40.50.100">
    <property type="match status" value="1"/>
</dbReference>
<evidence type="ECO:0000256" key="1">
    <source>
        <dbReference type="ARBA" id="ARBA00004196"/>
    </source>
</evidence>